<protein>
    <recommendedName>
        <fullName evidence="2">HAMP domain-containing protein</fullName>
    </recommendedName>
</protein>
<evidence type="ECO:0000313" key="3">
    <source>
        <dbReference type="EMBL" id="VAX22457.1"/>
    </source>
</evidence>
<sequence length="189" mass="21232">MNNSSSGGYKRKFLVLKPFQLKLIMTLVLVTVVLILISSIILYNSLDNVLTEAMFSSHIKAKTLSELYMPVVWEINTAFTLLLIIIVGMISAYMIARVKIALQGMRSGIKKISALNFSDKVYIYNNEAVADMVEAFDSMKSAIQDRLSDVTDATDNLKSLTQDLPSKDFDAEKAKKEIKRINEALSHFR</sequence>
<evidence type="ECO:0000256" key="1">
    <source>
        <dbReference type="SAM" id="Phobius"/>
    </source>
</evidence>
<keyword evidence="1" id="KW-1133">Transmembrane helix</keyword>
<dbReference type="Gene3D" id="6.10.340.10">
    <property type="match status" value="1"/>
</dbReference>
<dbReference type="InterPro" id="IPR003660">
    <property type="entry name" value="HAMP_dom"/>
</dbReference>
<evidence type="ECO:0000259" key="2">
    <source>
        <dbReference type="PROSITE" id="PS50885"/>
    </source>
</evidence>
<gene>
    <name evidence="3" type="ORF">MNBD_NITROSPINAE04-1128</name>
</gene>
<name>A0A3B1D150_9ZZZZ</name>
<reference evidence="3" key="1">
    <citation type="submission" date="2018-06" db="EMBL/GenBank/DDBJ databases">
        <authorList>
            <person name="Zhirakovskaya E."/>
        </authorList>
    </citation>
    <scope>NUCLEOTIDE SEQUENCE</scope>
</reference>
<keyword evidence="1" id="KW-0472">Membrane</keyword>
<feature type="transmembrane region" description="Helical" evidence="1">
    <location>
        <begin position="75"/>
        <end position="96"/>
    </location>
</feature>
<feature type="transmembrane region" description="Helical" evidence="1">
    <location>
        <begin position="21"/>
        <end position="43"/>
    </location>
</feature>
<proteinExistence type="predicted"/>
<feature type="domain" description="HAMP" evidence="2">
    <location>
        <begin position="96"/>
        <end position="148"/>
    </location>
</feature>
<dbReference type="GO" id="GO:0016020">
    <property type="term" value="C:membrane"/>
    <property type="evidence" value="ECO:0007669"/>
    <property type="project" value="InterPro"/>
</dbReference>
<organism evidence="3">
    <name type="scientific">hydrothermal vent metagenome</name>
    <dbReference type="NCBI Taxonomy" id="652676"/>
    <lineage>
        <taxon>unclassified sequences</taxon>
        <taxon>metagenomes</taxon>
        <taxon>ecological metagenomes</taxon>
    </lineage>
</organism>
<dbReference type="PROSITE" id="PS50885">
    <property type="entry name" value="HAMP"/>
    <property type="match status" value="1"/>
</dbReference>
<dbReference type="GO" id="GO:0007165">
    <property type="term" value="P:signal transduction"/>
    <property type="evidence" value="ECO:0007669"/>
    <property type="project" value="InterPro"/>
</dbReference>
<keyword evidence="1" id="KW-0812">Transmembrane</keyword>
<dbReference type="EMBL" id="UOGA01000226">
    <property type="protein sequence ID" value="VAX22457.1"/>
    <property type="molecule type" value="Genomic_DNA"/>
</dbReference>
<dbReference type="AlphaFoldDB" id="A0A3B1D150"/>
<accession>A0A3B1D150</accession>